<dbReference type="AlphaFoldDB" id="A0A1G2QVN0"/>
<accession>A0A1G2QVN0</accession>
<keyword evidence="7" id="KW-0131">Cell cycle</keyword>
<dbReference type="Pfam" id="PF08245">
    <property type="entry name" value="Mur_ligase_M"/>
    <property type="match status" value="1"/>
</dbReference>
<feature type="domain" description="Mur ligase central" evidence="8">
    <location>
        <begin position="118"/>
        <end position="240"/>
    </location>
</feature>
<dbReference type="InterPro" id="IPR036615">
    <property type="entry name" value="Mur_ligase_C_dom_sf"/>
</dbReference>
<keyword evidence="7" id="KW-0133">Cell shape</keyword>
<dbReference type="GO" id="GO:0051301">
    <property type="term" value="P:cell division"/>
    <property type="evidence" value="ECO:0007669"/>
    <property type="project" value="UniProtKB-KW"/>
</dbReference>
<keyword evidence="6 7" id="KW-0067">ATP-binding</keyword>
<dbReference type="GO" id="GO:0005737">
    <property type="term" value="C:cytoplasm"/>
    <property type="evidence" value="ECO:0007669"/>
    <property type="project" value="UniProtKB-SubCell"/>
</dbReference>
<dbReference type="UniPathway" id="UPA00219"/>
<dbReference type="HAMAP" id="MF_00639">
    <property type="entry name" value="MurD"/>
    <property type="match status" value="1"/>
</dbReference>
<comment type="subcellular location">
    <subcellularLocation>
        <location evidence="1 7">Cytoplasm</location>
    </subcellularLocation>
</comment>
<comment type="similarity">
    <text evidence="7">Belongs to the MurCDEF family.</text>
</comment>
<evidence type="ECO:0000256" key="4">
    <source>
        <dbReference type="ARBA" id="ARBA00022598"/>
    </source>
</evidence>
<sequence>MLLSNLKDKKILLVGFGREGQDSFLFLRKHFPEKSLGIADKKEFMELPLETQKMINADNKVVIYFGSDYLKQVNKYDVIIKSPGIPVSALKPYLKKQQTLTSQTNIFFSNCPGTIVGVTGTKGKSTTASLIYEVLKNGGVKAHLVGNIEQPVLQFLDDATSNDVFVYELSSFQLETIIQSPHIAVFLNLYAEHLDRHGTFKAYAGAKANIAKFQTENDYLIFNESNEYAKNIALKSKAKLIPYVPKREKNAPFAAAPQPVFLVAKLFGIQKEKVEKTLKHFKPLPHRLQRLGTYKGITFYNDSLATIPEATISALDLLGNKVATLIAGGYDRGIPFPALAERILKSKVRNLILLPTTGELIWRELKALQTNQKDIRLPRGKAGLPDDFHVKTMAEAVELSYQHTPKGHICLLSPAASSFNMFRDYKERGDEFKNLVIRYGKKAHS</sequence>
<gene>
    <name evidence="7" type="primary">murD</name>
    <name evidence="9" type="ORF">A2843_02490</name>
</gene>
<dbReference type="EMBL" id="MHTS01000012">
    <property type="protein sequence ID" value="OHA64553.1"/>
    <property type="molecule type" value="Genomic_DNA"/>
</dbReference>
<evidence type="ECO:0000313" key="10">
    <source>
        <dbReference type="Proteomes" id="UP000178170"/>
    </source>
</evidence>
<protein>
    <recommendedName>
        <fullName evidence="7">UDP-N-acetylmuramoylalanine--D-glutamate ligase</fullName>
        <ecNumber evidence="7">6.3.2.9</ecNumber>
    </recommendedName>
    <alternativeName>
        <fullName evidence="7">D-glutamic acid-adding enzyme</fullName>
    </alternativeName>
    <alternativeName>
        <fullName evidence="7">UDP-N-acetylmuramoyl-L-alanyl-D-glutamate synthetase</fullName>
    </alternativeName>
</protein>
<dbReference type="GO" id="GO:0005524">
    <property type="term" value="F:ATP binding"/>
    <property type="evidence" value="ECO:0007669"/>
    <property type="project" value="UniProtKB-UniRule"/>
</dbReference>
<evidence type="ECO:0000259" key="8">
    <source>
        <dbReference type="Pfam" id="PF08245"/>
    </source>
</evidence>
<keyword evidence="7" id="KW-0132">Cell division</keyword>
<evidence type="ECO:0000313" key="9">
    <source>
        <dbReference type="EMBL" id="OHA64553.1"/>
    </source>
</evidence>
<dbReference type="PANTHER" id="PTHR43692:SF1">
    <property type="entry name" value="UDP-N-ACETYLMURAMOYLALANINE--D-GLUTAMATE LIGASE"/>
    <property type="match status" value="1"/>
</dbReference>
<name>A0A1G2QVN0_9BACT</name>
<evidence type="ECO:0000256" key="5">
    <source>
        <dbReference type="ARBA" id="ARBA00022741"/>
    </source>
</evidence>
<comment type="pathway">
    <text evidence="2 7">Cell wall biogenesis; peptidoglycan biosynthesis.</text>
</comment>
<dbReference type="PANTHER" id="PTHR43692">
    <property type="entry name" value="UDP-N-ACETYLMURAMOYLALANINE--D-GLUTAMATE LIGASE"/>
    <property type="match status" value="1"/>
</dbReference>
<evidence type="ECO:0000256" key="6">
    <source>
        <dbReference type="ARBA" id="ARBA00022840"/>
    </source>
</evidence>
<comment type="function">
    <text evidence="7">Cell wall formation. Catalyzes the addition of glutamate to the nucleotide precursor UDP-N-acetylmuramoyl-L-alanine (UMA).</text>
</comment>
<comment type="caution">
    <text evidence="9">The sequence shown here is derived from an EMBL/GenBank/DDBJ whole genome shotgun (WGS) entry which is preliminary data.</text>
</comment>
<evidence type="ECO:0000256" key="1">
    <source>
        <dbReference type="ARBA" id="ARBA00004496"/>
    </source>
</evidence>
<dbReference type="GO" id="GO:0008360">
    <property type="term" value="P:regulation of cell shape"/>
    <property type="evidence" value="ECO:0007669"/>
    <property type="project" value="UniProtKB-KW"/>
</dbReference>
<dbReference type="SUPFAM" id="SSF53244">
    <property type="entry name" value="MurD-like peptide ligases, peptide-binding domain"/>
    <property type="match status" value="1"/>
</dbReference>
<dbReference type="Gene3D" id="3.40.1190.10">
    <property type="entry name" value="Mur-like, catalytic domain"/>
    <property type="match status" value="1"/>
</dbReference>
<dbReference type="Gene3D" id="3.90.190.20">
    <property type="entry name" value="Mur ligase, C-terminal domain"/>
    <property type="match status" value="1"/>
</dbReference>
<evidence type="ECO:0000256" key="2">
    <source>
        <dbReference type="ARBA" id="ARBA00004752"/>
    </source>
</evidence>
<dbReference type="Gene3D" id="3.40.50.720">
    <property type="entry name" value="NAD(P)-binding Rossmann-like Domain"/>
    <property type="match status" value="1"/>
</dbReference>
<dbReference type="InterPro" id="IPR013221">
    <property type="entry name" value="Mur_ligase_cen"/>
</dbReference>
<feature type="binding site" evidence="7">
    <location>
        <begin position="120"/>
        <end position="126"/>
    </location>
    <ligand>
        <name>ATP</name>
        <dbReference type="ChEBI" id="CHEBI:30616"/>
    </ligand>
</feature>
<dbReference type="GO" id="GO:0008764">
    <property type="term" value="F:UDP-N-acetylmuramoylalanine-D-glutamate ligase activity"/>
    <property type="evidence" value="ECO:0007669"/>
    <property type="project" value="UniProtKB-UniRule"/>
</dbReference>
<evidence type="ECO:0000256" key="3">
    <source>
        <dbReference type="ARBA" id="ARBA00022490"/>
    </source>
</evidence>
<dbReference type="GO" id="GO:0071555">
    <property type="term" value="P:cell wall organization"/>
    <property type="evidence" value="ECO:0007669"/>
    <property type="project" value="UniProtKB-KW"/>
</dbReference>
<keyword evidence="4 7" id="KW-0436">Ligase</keyword>
<dbReference type="EC" id="6.3.2.9" evidence="7"/>
<keyword evidence="7" id="KW-0573">Peptidoglycan synthesis</keyword>
<keyword evidence="7" id="KW-0961">Cell wall biogenesis/degradation</keyword>
<comment type="catalytic activity">
    <reaction evidence="7">
        <text>UDP-N-acetyl-alpha-D-muramoyl-L-alanine + D-glutamate + ATP = UDP-N-acetyl-alpha-D-muramoyl-L-alanyl-D-glutamate + ADP + phosphate + H(+)</text>
        <dbReference type="Rhea" id="RHEA:16429"/>
        <dbReference type="ChEBI" id="CHEBI:15378"/>
        <dbReference type="ChEBI" id="CHEBI:29986"/>
        <dbReference type="ChEBI" id="CHEBI:30616"/>
        <dbReference type="ChEBI" id="CHEBI:43474"/>
        <dbReference type="ChEBI" id="CHEBI:83898"/>
        <dbReference type="ChEBI" id="CHEBI:83900"/>
        <dbReference type="ChEBI" id="CHEBI:456216"/>
        <dbReference type="EC" id="6.3.2.9"/>
    </reaction>
</comment>
<proteinExistence type="inferred from homology"/>
<keyword evidence="3 7" id="KW-0963">Cytoplasm</keyword>
<dbReference type="GO" id="GO:0009252">
    <property type="term" value="P:peptidoglycan biosynthetic process"/>
    <property type="evidence" value="ECO:0007669"/>
    <property type="project" value="UniProtKB-UniRule"/>
</dbReference>
<organism evidence="9 10">
    <name type="scientific">Candidatus Wildermuthbacteria bacterium RIFCSPHIGHO2_01_FULL_48_27b</name>
    <dbReference type="NCBI Taxonomy" id="1802447"/>
    <lineage>
        <taxon>Bacteria</taxon>
        <taxon>Candidatus Wildermuthiibacteriota</taxon>
    </lineage>
</organism>
<dbReference type="Proteomes" id="UP000178170">
    <property type="component" value="Unassembled WGS sequence"/>
</dbReference>
<keyword evidence="5 7" id="KW-0547">Nucleotide-binding</keyword>
<dbReference type="InterPro" id="IPR036565">
    <property type="entry name" value="Mur-like_cat_sf"/>
</dbReference>
<dbReference type="InterPro" id="IPR005762">
    <property type="entry name" value="MurD"/>
</dbReference>
<evidence type="ECO:0000256" key="7">
    <source>
        <dbReference type="HAMAP-Rule" id="MF_00639"/>
    </source>
</evidence>
<reference evidence="9 10" key="1">
    <citation type="journal article" date="2016" name="Nat. Commun.">
        <title>Thousands of microbial genomes shed light on interconnected biogeochemical processes in an aquifer system.</title>
        <authorList>
            <person name="Anantharaman K."/>
            <person name="Brown C.T."/>
            <person name="Hug L.A."/>
            <person name="Sharon I."/>
            <person name="Castelle C.J."/>
            <person name="Probst A.J."/>
            <person name="Thomas B.C."/>
            <person name="Singh A."/>
            <person name="Wilkins M.J."/>
            <person name="Karaoz U."/>
            <person name="Brodie E.L."/>
            <person name="Williams K.H."/>
            <person name="Hubbard S.S."/>
            <person name="Banfield J.F."/>
        </authorList>
    </citation>
    <scope>NUCLEOTIDE SEQUENCE [LARGE SCALE GENOMIC DNA]</scope>
</reference>
<dbReference type="SUPFAM" id="SSF53623">
    <property type="entry name" value="MurD-like peptide ligases, catalytic domain"/>
    <property type="match status" value="1"/>
</dbReference>